<name>A0A6J6VAC8_9ZZZZ</name>
<sequence length="194" mass="21600">MPKYTFDLNLAIFGHESAYPDLVAEAFGGMVNPKLDAEFDGAIFVINPNTGIDQETIENWQKLDEFVLPRLIVVTDLEKDAADFDDAVLMANRLFDQVATPYLVLHGDDGIPCAVISLFDMMVTDYSTVPPIKRACEPEHETLVQEFRDEYIELVTALGEGAFAAGVLFPAIPLWLEKNLGTDIVISYLNQLKK</sequence>
<evidence type="ECO:0000313" key="1">
    <source>
        <dbReference type="EMBL" id="CAB4767978.1"/>
    </source>
</evidence>
<accession>A0A6J6VAC8</accession>
<proteinExistence type="predicted"/>
<dbReference type="EMBL" id="CAEZZT010000004">
    <property type="protein sequence ID" value="CAB4767978.1"/>
    <property type="molecule type" value="Genomic_DNA"/>
</dbReference>
<dbReference type="SUPFAM" id="SSF52540">
    <property type="entry name" value="P-loop containing nucleoside triphosphate hydrolases"/>
    <property type="match status" value="1"/>
</dbReference>
<reference evidence="1" key="1">
    <citation type="submission" date="2020-05" db="EMBL/GenBank/DDBJ databases">
        <authorList>
            <person name="Chiriac C."/>
            <person name="Salcher M."/>
            <person name="Ghai R."/>
            <person name="Kavagutti S V."/>
        </authorList>
    </citation>
    <scope>NUCLEOTIDE SEQUENCE</scope>
</reference>
<dbReference type="Gene3D" id="3.40.50.300">
    <property type="entry name" value="P-loop containing nucleotide triphosphate hydrolases"/>
    <property type="match status" value="1"/>
</dbReference>
<organism evidence="1">
    <name type="scientific">freshwater metagenome</name>
    <dbReference type="NCBI Taxonomy" id="449393"/>
    <lineage>
        <taxon>unclassified sequences</taxon>
        <taxon>metagenomes</taxon>
        <taxon>ecological metagenomes</taxon>
    </lineage>
</organism>
<dbReference type="AlphaFoldDB" id="A0A6J6VAC8"/>
<gene>
    <name evidence="1" type="ORF">UFOPK2918_00113</name>
</gene>
<dbReference type="InterPro" id="IPR027417">
    <property type="entry name" value="P-loop_NTPase"/>
</dbReference>
<protein>
    <submittedName>
        <fullName evidence="1">Unannotated protein</fullName>
    </submittedName>
</protein>